<keyword evidence="3" id="KW-1185">Reference proteome</keyword>
<dbReference type="CDD" id="cd00093">
    <property type="entry name" value="HTH_XRE"/>
    <property type="match status" value="1"/>
</dbReference>
<dbReference type="eggNOG" id="COG3655">
    <property type="taxonomic scope" value="Bacteria"/>
</dbReference>
<dbReference type="InterPro" id="IPR001387">
    <property type="entry name" value="Cro/C1-type_HTH"/>
</dbReference>
<dbReference type="AlphaFoldDB" id="F0SXI8"/>
<dbReference type="OrthoDB" id="2899891at2"/>
<gene>
    <name evidence="2" type="ordered locus">Sgly_0368</name>
</gene>
<dbReference type="Gene3D" id="1.10.260.40">
    <property type="entry name" value="lambda repressor-like DNA-binding domains"/>
    <property type="match status" value="1"/>
</dbReference>
<dbReference type="HOGENOM" id="CLU_1229374_0_0_9"/>
<reference evidence="2 3" key="1">
    <citation type="journal article" date="2011" name="Stand. Genomic Sci.">
        <title>Complete genome sequence of Syntrophobotulus glycolicus type strain (FlGlyR).</title>
        <authorList>
            <person name="Han C."/>
            <person name="Mwirichia R."/>
            <person name="Chertkov O."/>
            <person name="Held B."/>
            <person name="Lapidus A."/>
            <person name="Nolan M."/>
            <person name="Lucas S."/>
            <person name="Hammon N."/>
            <person name="Deshpande S."/>
            <person name="Cheng J.F."/>
            <person name="Tapia R."/>
            <person name="Goodwin L."/>
            <person name="Pitluck S."/>
            <person name="Huntemann M."/>
            <person name="Liolios K."/>
            <person name="Ivanova N."/>
            <person name="Pagani I."/>
            <person name="Mavromatis K."/>
            <person name="Ovchinikova G."/>
            <person name="Pati A."/>
            <person name="Chen A."/>
            <person name="Palaniappan K."/>
            <person name="Land M."/>
            <person name="Hauser L."/>
            <person name="Brambilla E.M."/>
            <person name="Rohde M."/>
            <person name="Spring S."/>
            <person name="Sikorski J."/>
            <person name="Goker M."/>
            <person name="Woyke T."/>
            <person name="Bristow J."/>
            <person name="Eisen J.A."/>
            <person name="Markowitz V."/>
            <person name="Hugenholtz P."/>
            <person name="Kyrpides N.C."/>
            <person name="Klenk H.P."/>
            <person name="Detter J.C."/>
        </authorList>
    </citation>
    <scope>NUCLEOTIDE SEQUENCE [LARGE SCALE GENOMIC DNA]</scope>
    <source>
        <strain evidence="3">DSM 8271 / FlGlyR</strain>
    </source>
</reference>
<evidence type="ECO:0000313" key="3">
    <source>
        <dbReference type="Proteomes" id="UP000007488"/>
    </source>
</evidence>
<feature type="domain" description="HTH cro/C1-type" evidence="1">
    <location>
        <begin position="6"/>
        <end position="61"/>
    </location>
</feature>
<protein>
    <recommendedName>
        <fullName evidence="1">HTH cro/C1-type domain-containing protein</fullName>
    </recommendedName>
</protein>
<evidence type="ECO:0000313" key="2">
    <source>
        <dbReference type="EMBL" id="ADY54734.1"/>
    </source>
</evidence>
<dbReference type="EMBL" id="CP002547">
    <property type="protein sequence ID" value="ADY54734.1"/>
    <property type="molecule type" value="Genomic_DNA"/>
</dbReference>
<dbReference type="InterPro" id="IPR010982">
    <property type="entry name" value="Lambda_DNA-bd_dom_sf"/>
</dbReference>
<dbReference type="Pfam" id="PF13443">
    <property type="entry name" value="HTH_26"/>
    <property type="match status" value="1"/>
</dbReference>
<sequence>MVKSKLKEIIDKKGLSIRKVAGDIEYRFETVRRMYNNDTKHYPQDLLDKLCTYLDIEVGELLVNKRGKDATFKANFKIEGMKRIEKFRSDSIDRYSPDLVFTDEQKNKLVIIEHSSTGDRKVHIGEMTQFVMYCKAKRVEDAYFFIFLDGAGATAPTVETVKKRLEYYAENLLSGIFKETNGIKFIGVLGCPEDVRVGEVTEKLGDLIKACSDNGGIVYKWQEKK</sequence>
<dbReference type="GO" id="GO:0003677">
    <property type="term" value="F:DNA binding"/>
    <property type="evidence" value="ECO:0007669"/>
    <property type="project" value="InterPro"/>
</dbReference>
<dbReference type="RefSeq" id="WP_013623605.1">
    <property type="nucleotide sequence ID" value="NC_015172.1"/>
</dbReference>
<accession>F0SXI8</accession>
<evidence type="ECO:0000259" key="1">
    <source>
        <dbReference type="PROSITE" id="PS50943"/>
    </source>
</evidence>
<proteinExistence type="predicted"/>
<dbReference type="PROSITE" id="PS50943">
    <property type="entry name" value="HTH_CROC1"/>
    <property type="match status" value="1"/>
</dbReference>
<organism evidence="2 3">
    <name type="scientific">Syntrophobotulus glycolicus (strain DSM 8271 / FlGlyR)</name>
    <dbReference type="NCBI Taxonomy" id="645991"/>
    <lineage>
        <taxon>Bacteria</taxon>
        <taxon>Bacillati</taxon>
        <taxon>Bacillota</taxon>
        <taxon>Clostridia</taxon>
        <taxon>Eubacteriales</taxon>
        <taxon>Desulfitobacteriaceae</taxon>
        <taxon>Syntrophobotulus</taxon>
    </lineage>
</organism>
<reference evidence="3" key="2">
    <citation type="submission" date="2011-02" db="EMBL/GenBank/DDBJ databases">
        <title>The complete genome of Syntrophobotulus glycolicus DSM 8271.</title>
        <authorList>
            <person name="Lucas S."/>
            <person name="Copeland A."/>
            <person name="Lapidus A."/>
            <person name="Bruce D."/>
            <person name="Goodwin L."/>
            <person name="Pitluck S."/>
            <person name="Kyrpides N."/>
            <person name="Mavromatis K."/>
            <person name="Pagani I."/>
            <person name="Ivanova N."/>
            <person name="Mikhailova N."/>
            <person name="Chertkov O."/>
            <person name="Held B."/>
            <person name="Detter J.C."/>
            <person name="Tapia R."/>
            <person name="Han C."/>
            <person name="Land M."/>
            <person name="Hauser L."/>
            <person name="Markowitz V."/>
            <person name="Cheng J.-F."/>
            <person name="Hugenholtz P."/>
            <person name="Woyke T."/>
            <person name="Wu D."/>
            <person name="Spring S."/>
            <person name="Schroeder M."/>
            <person name="Brambilla E."/>
            <person name="Klenk H.-P."/>
            <person name="Eisen J.A."/>
        </authorList>
    </citation>
    <scope>NUCLEOTIDE SEQUENCE [LARGE SCALE GENOMIC DNA]</scope>
    <source>
        <strain evidence="3">DSM 8271 / FlGlyR</strain>
    </source>
</reference>
<dbReference type="Proteomes" id="UP000007488">
    <property type="component" value="Chromosome"/>
</dbReference>
<name>F0SXI8_SYNGF</name>
<dbReference type="KEGG" id="sgy:Sgly_0368"/>
<dbReference type="STRING" id="645991.Sgly_0368"/>
<dbReference type="SUPFAM" id="SSF47413">
    <property type="entry name" value="lambda repressor-like DNA-binding domains"/>
    <property type="match status" value="1"/>
</dbReference>